<reference evidence="6 7" key="1">
    <citation type="submission" date="2024-08" db="EMBL/GenBank/DDBJ databases">
        <authorList>
            <person name="Lu H."/>
        </authorList>
    </citation>
    <scope>NUCLEOTIDE SEQUENCE [LARGE SCALE GENOMIC DNA]</scope>
    <source>
        <strain evidence="6 7">DXS20W</strain>
    </source>
</reference>
<gene>
    <name evidence="6" type="ORF">ACG04Q_09965</name>
</gene>
<dbReference type="RefSeq" id="WP_394510753.1">
    <property type="nucleotide sequence ID" value="NZ_JBIGHX010000003.1"/>
</dbReference>
<dbReference type="InterPro" id="IPR058627">
    <property type="entry name" value="MdtA-like_C"/>
</dbReference>
<protein>
    <submittedName>
        <fullName evidence="6">Efflux RND transporter periplasmic adaptor subunit</fullName>
    </submittedName>
</protein>
<dbReference type="InterPro" id="IPR058647">
    <property type="entry name" value="BSH_CzcB-like"/>
</dbReference>
<evidence type="ECO:0000313" key="6">
    <source>
        <dbReference type="EMBL" id="MFG6461896.1"/>
    </source>
</evidence>
<feature type="domain" description="CzcB-like barrel-sandwich hybrid" evidence="5">
    <location>
        <begin position="71"/>
        <end position="204"/>
    </location>
</feature>
<feature type="coiled-coil region" evidence="2">
    <location>
        <begin position="108"/>
        <end position="138"/>
    </location>
</feature>
<dbReference type="Pfam" id="PF25973">
    <property type="entry name" value="BSH_CzcB"/>
    <property type="match status" value="1"/>
</dbReference>
<dbReference type="Gene3D" id="2.40.50.100">
    <property type="match status" value="1"/>
</dbReference>
<proteinExistence type="inferred from homology"/>
<name>A0ABW7GJ08_9BURK</name>
<feature type="chain" id="PRO_5046913557" evidence="3">
    <location>
        <begin position="28"/>
        <end position="363"/>
    </location>
</feature>
<keyword evidence="3" id="KW-0732">Signal</keyword>
<dbReference type="InterPro" id="IPR006143">
    <property type="entry name" value="RND_pump_MFP"/>
</dbReference>
<comment type="similarity">
    <text evidence="1">Belongs to the membrane fusion protein (MFP) (TC 8.A.1) family.</text>
</comment>
<dbReference type="PANTHER" id="PTHR30469">
    <property type="entry name" value="MULTIDRUG RESISTANCE PROTEIN MDTA"/>
    <property type="match status" value="1"/>
</dbReference>
<dbReference type="NCBIfam" id="TIGR01730">
    <property type="entry name" value="RND_mfp"/>
    <property type="match status" value="1"/>
</dbReference>
<evidence type="ECO:0000259" key="5">
    <source>
        <dbReference type="Pfam" id="PF25973"/>
    </source>
</evidence>
<accession>A0ABW7GJ08</accession>
<keyword evidence="2" id="KW-0175">Coiled coil</keyword>
<organism evidence="6 7">
    <name type="scientific">Pelomonas lactea</name>
    <dbReference type="NCBI Taxonomy" id="3299030"/>
    <lineage>
        <taxon>Bacteria</taxon>
        <taxon>Pseudomonadati</taxon>
        <taxon>Pseudomonadota</taxon>
        <taxon>Betaproteobacteria</taxon>
        <taxon>Burkholderiales</taxon>
        <taxon>Sphaerotilaceae</taxon>
        <taxon>Roseateles</taxon>
    </lineage>
</organism>
<evidence type="ECO:0000259" key="4">
    <source>
        <dbReference type="Pfam" id="PF25967"/>
    </source>
</evidence>
<sequence>MPTNLTPAFARRPAAVTAVLGAAWLLAACNPHEPPPVAPAARPVLVAPVQQAPLGGLAFAGEVRARERAELAFAVPGVVREVRVDVGATVRRGDLLARIDAAPQQAQLASIEADGRRLQALLDEARRREQRLQAARESGAATEAEWTAVQAEVKAAQEALAAAQAQRTAAAWNQGQTELRAPFDGRVSLRQLEVGQAVGAGTVVVGLEGRGRELWLTVPGSLTLSTGQTLALQGPSGSAESRVLQLSSRLEAGGSRRVLVSAPETWPTGEAVSVQLWPRDPAALALLVPLRAVQMDAARPSQGQVLRLPANSAVPERVEVMLGALQGDQVEVRSGLKAGDQVVLAGAQSLVAGQAVTPVSRLR</sequence>
<keyword evidence="7" id="KW-1185">Reference proteome</keyword>
<feature type="domain" description="Multidrug resistance protein MdtA-like C-terminal permuted SH3" evidence="4">
    <location>
        <begin position="285"/>
        <end position="348"/>
    </location>
</feature>
<dbReference type="EMBL" id="JBIGHX010000003">
    <property type="protein sequence ID" value="MFG6461896.1"/>
    <property type="molecule type" value="Genomic_DNA"/>
</dbReference>
<dbReference type="SUPFAM" id="SSF111369">
    <property type="entry name" value="HlyD-like secretion proteins"/>
    <property type="match status" value="1"/>
</dbReference>
<evidence type="ECO:0000256" key="3">
    <source>
        <dbReference type="SAM" id="SignalP"/>
    </source>
</evidence>
<dbReference type="Pfam" id="PF25967">
    <property type="entry name" value="RND-MFP_C"/>
    <property type="match status" value="1"/>
</dbReference>
<evidence type="ECO:0000256" key="2">
    <source>
        <dbReference type="SAM" id="Coils"/>
    </source>
</evidence>
<dbReference type="Proteomes" id="UP001606302">
    <property type="component" value="Unassembled WGS sequence"/>
</dbReference>
<dbReference type="PANTHER" id="PTHR30469:SF15">
    <property type="entry name" value="HLYD FAMILY OF SECRETION PROTEINS"/>
    <property type="match status" value="1"/>
</dbReference>
<feature type="signal peptide" evidence="3">
    <location>
        <begin position="1"/>
        <end position="27"/>
    </location>
</feature>
<comment type="caution">
    <text evidence="6">The sequence shown here is derived from an EMBL/GenBank/DDBJ whole genome shotgun (WGS) entry which is preliminary data.</text>
</comment>
<evidence type="ECO:0000256" key="1">
    <source>
        <dbReference type="ARBA" id="ARBA00009477"/>
    </source>
</evidence>
<evidence type="ECO:0000313" key="7">
    <source>
        <dbReference type="Proteomes" id="UP001606302"/>
    </source>
</evidence>
<dbReference type="Gene3D" id="2.40.420.20">
    <property type="match status" value="1"/>
</dbReference>
<dbReference type="Gene3D" id="1.10.287.470">
    <property type="entry name" value="Helix hairpin bin"/>
    <property type="match status" value="1"/>
</dbReference>